<dbReference type="GO" id="GO:0016887">
    <property type="term" value="F:ATP hydrolysis activity"/>
    <property type="evidence" value="ECO:0007669"/>
    <property type="project" value="InterPro"/>
</dbReference>
<dbReference type="PROSITE" id="PS50893">
    <property type="entry name" value="ABC_TRANSPORTER_2"/>
    <property type="match status" value="1"/>
</dbReference>
<dbReference type="InterPro" id="IPR003439">
    <property type="entry name" value="ABC_transporter-like_ATP-bd"/>
</dbReference>
<evidence type="ECO:0000313" key="6">
    <source>
        <dbReference type="EMBL" id="QUH24010.1"/>
    </source>
</evidence>
<dbReference type="KEGG" id="meme:HYG87_09700"/>
<name>A0A8T8KB27_9EURY</name>
<dbReference type="GO" id="GO:0005524">
    <property type="term" value="F:ATP binding"/>
    <property type="evidence" value="ECO:0007669"/>
    <property type="project" value="UniProtKB-KW"/>
</dbReference>
<dbReference type="Pfam" id="PF00005">
    <property type="entry name" value="ABC_tran"/>
    <property type="match status" value="1"/>
</dbReference>
<reference evidence="6" key="1">
    <citation type="submission" date="2020-07" db="EMBL/GenBank/DDBJ databases">
        <title>Methanobacterium. sp. MethCan genome.</title>
        <authorList>
            <person name="Postec A."/>
            <person name="Quemeneur M."/>
        </authorList>
    </citation>
    <scope>NUCLEOTIDE SEQUENCE</scope>
    <source>
        <strain evidence="6">MethCAN</strain>
    </source>
</reference>
<dbReference type="EMBL" id="CP058560">
    <property type="protein sequence ID" value="QUH24010.1"/>
    <property type="molecule type" value="Genomic_DNA"/>
</dbReference>
<accession>A0A8T8KB27</accession>
<dbReference type="OrthoDB" id="10909at2157"/>
<dbReference type="CDD" id="cd03235">
    <property type="entry name" value="ABC_Metallic_Cations"/>
    <property type="match status" value="1"/>
</dbReference>
<evidence type="ECO:0000256" key="4">
    <source>
        <dbReference type="ARBA" id="ARBA00022840"/>
    </source>
</evidence>
<dbReference type="AlphaFoldDB" id="A0A8T8KB27"/>
<gene>
    <name evidence="6" type="ORF">HYG87_09700</name>
</gene>
<evidence type="ECO:0000259" key="5">
    <source>
        <dbReference type="PROSITE" id="PS50893"/>
    </source>
</evidence>
<dbReference type="PANTHER" id="PTHR42734">
    <property type="entry name" value="METAL TRANSPORT SYSTEM ATP-BINDING PROTEIN TM_0124-RELATED"/>
    <property type="match status" value="1"/>
</dbReference>
<dbReference type="InterPro" id="IPR050153">
    <property type="entry name" value="Metal_Ion_Import_ABC"/>
</dbReference>
<dbReference type="SMART" id="SM00382">
    <property type="entry name" value="AAA"/>
    <property type="match status" value="1"/>
</dbReference>
<dbReference type="SUPFAM" id="SSF52540">
    <property type="entry name" value="P-loop containing nucleoside triphosphate hydrolases"/>
    <property type="match status" value="1"/>
</dbReference>
<dbReference type="PROSITE" id="PS00211">
    <property type="entry name" value="ABC_TRANSPORTER_1"/>
    <property type="match status" value="1"/>
</dbReference>
<dbReference type="InterPro" id="IPR027417">
    <property type="entry name" value="P-loop_NTPase"/>
</dbReference>
<keyword evidence="4 6" id="KW-0067">ATP-binding</keyword>
<dbReference type="Proteomes" id="UP000681041">
    <property type="component" value="Chromosome"/>
</dbReference>
<keyword evidence="7" id="KW-1185">Reference proteome</keyword>
<dbReference type="RefSeq" id="WP_211532967.1">
    <property type="nucleotide sequence ID" value="NZ_CP058560.1"/>
</dbReference>
<sequence>MANAVNMEGVYYKLKDHYILEDVNLTIKKNDFMALIGPNGGGKTTLLKLILGLLNPYKGNIEVLGMAPGKSKNIGYLPQKSSYQSNFPISVLEVVLMGRYKQLLKGYNKEDRKSALDSLKKVEMLHLKNEQIEKLSGGQLQRVFIARALSRNPELLLLDEPTASIDPHFQGKFYEILSKLRKKMAVVMVSHDIGVVSSYVDSIACLNQKIYCHGPVEESIEGLEKAYKCPIDLIAHGFPHRVLREHE</sequence>
<organism evidence="6 7">
    <name type="scientific">Methanobacterium alkalithermotolerans</name>
    <dbReference type="NCBI Taxonomy" id="2731220"/>
    <lineage>
        <taxon>Archaea</taxon>
        <taxon>Methanobacteriati</taxon>
        <taxon>Methanobacteriota</taxon>
        <taxon>Methanomada group</taxon>
        <taxon>Methanobacteria</taxon>
        <taxon>Methanobacteriales</taxon>
        <taxon>Methanobacteriaceae</taxon>
        <taxon>Methanobacterium</taxon>
    </lineage>
</organism>
<dbReference type="FunFam" id="3.40.50.300:FF:000134">
    <property type="entry name" value="Iron-enterobactin ABC transporter ATP-binding protein"/>
    <property type="match status" value="1"/>
</dbReference>
<evidence type="ECO:0000313" key="7">
    <source>
        <dbReference type="Proteomes" id="UP000681041"/>
    </source>
</evidence>
<evidence type="ECO:0000256" key="2">
    <source>
        <dbReference type="ARBA" id="ARBA00022448"/>
    </source>
</evidence>
<keyword evidence="2" id="KW-0813">Transport</keyword>
<keyword evidence="3" id="KW-0547">Nucleotide-binding</keyword>
<comment type="similarity">
    <text evidence="1">Belongs to the ABC transporter superfamily.</text>
</comment>
<dbReference type="PANTHER" id="PTHR42734:SF17">
    <property type="entry name" value="METAL TRANSPORT SYSTEM ATP-BINDING PROTEIN TM_0124-RELATED"/>
    <property type="match status" value="1"/>
</dbReference>
<protein>
    <submittedName>
        <fullName evidence="6">Metal ABC transporter ATP-binding protein</fullName>
    </submittedName>
</protein>
<dbReference type="InterPro" id="IPR017871">
    <property type="entry name" value="ABC_transporter-like_CS"/>
</dbReference>
<evidence type="ECO:0000256" key="1">
    <source>
        <dbReference type="ARBA" id="ARBA00005417"/>
    </source>
</evidence>
<evidence type="ECO:0000256" key="3">
    <source>
        <dbReference type="ARBA" id="ARBA00022741"/>
    </source>
</evidence>
<dbReference type="Gene3D" id="3.40.50.300">
    <property type="entry name" value="P-loop containing nucleotide triphosphate hydrolases"/>
    <property type="match status" value="1"/>
</dbReference>
<dbReference type="GeneID" id="64821039"/>
<feature type="domain" description="ABC transporter" evidence="5">
    <location>
        <begin position="5"/>
        <end position="233"/>
    </location>
</feature>
<proteinExistence type="inferred from homology"/>
<dbReference type="InterPro" id="IPR003593">
    <property type="entry name" value="AAA+_ATPase"/>
</dbReference>